<feature type="domain" description="AB hydrolase-1" evidence="1">
    <location>
        <begin position="26"/>
        <end position="253"/>
    </location>
</feature>
<dbReference type="AlphaFoldDB" id="A0A497ZNC9"/>
<dbReference type="EMBL" id="RCCT01000003">
    <property type="protein sequence ID" value="RLK07304.1"/>
    <property type="molecule type" value="Genomic_DNA"/>
</dbReference>
<evidence type="ECO:0000313" key="2">
    <source>
        <dbReference type="EMBL" id="RLK07304.1"/>
    </source>
</evidence>
<dbReference type="PANTHER" id="PTHR43194:SF5">
    <property type="entry name" value="PIMELOYL-[ACYL-CARRIER PROTEIN] METHYL ESTER ESTERASE"/>
    <property type="match status" value="1"/>
</dbReference>
<dbReference type="InterPro" id="IPR000073">
    <property type="entry name" value="AB_hydrolase_1"/>
</dbReference>
<organism evidence="2 3">
    <name type="scientific">Ruegeria conchae</name>
    <dbReference type="NCBI Taxonomy" id="981384"/>
    <lineage>
        <taxon>Bacteria</taxon>
        <taxon>Pseudomonadati</taxon>
        <taxon>Pseudomonadota</taxon>
        <taxon>Alphaproteobacteria</taxon>
        <taxon>Rhodobacterales</taxon>
        <taxon>Roseobacteraceae</taxon>
        <taxon>Ruegeria</taxon>
    </lineage>
</organism>
<gene>
    <name evidence="2" type="ORF">CLV75_2421</name>
</gene>
<evidence type="ECO:0000313" key="3">
    <source>
        <dbReference type="Proteomes" id="UP000271700"/>
    </source>
</evidence>
<protein>
    <submittedName>
        <fullName evidence="2">Pimeloyl-ACP methyl ester carboxylesterase</fullName>
    </submittedName>
</protein>
<dbReference type="OrthoDB" id="9804723at2"/>
<name>A0A497ZNC9_9RHOB</name>
<dbReference type="STRING" id="981384.GCA_000192475_01393"/>
<evidence type="ECO:0000259" key="1">
    <source>
        <dbReference type="Pfam" id="PF12697"/>
    </source>
</evidence>
<dbReference type="InterPro" id="IPR050228">
    <property type="entry name" value="Carboxylesterase_BioH"/>
</dbReference>
<proteinExistence type="predicted"/>
<keyword evidence="3" id="KW-1185">Reference proteome</keyword>
<sequence length="281" mass="30905">MNKQFDASLHASPSRSQFSPAPCVGLHCSGADGSQWRTLFARMSDETKTIAPDLIGTLSRGHKIPDGPFTLEHEAASIITEIEKFGRPAHLIGHSYGGALALHIARARPDLVRSLCLYEPTLFSLLKAGELTDGLLYSEIVSLTNAIRTGIEEGCEEFSAQVFTDFWGGLGSWQALSRERRCAMIDWVHKAPSDFDALLKEPDPEYILSEGVPSTIIRGSQTHVHTKRIAEILATQGKLVELKVLKGAGHLGPFTFKESFEMEVLSHIGTVDRRYMASMEI</sequence>
<dbReference type="Gene3D" id="3.40.50.1820">
    <property type="entry name" value="alpha/beta hydrolase"/>
    <property type="match status" value="1"/>
</dbReference>
<dbReference type="RefSeq" id="WP_083829018.1">
    <property type="nucleotide sequence ID" value="NZ_AEYW01000014.1"/>
</dbReference>
<reference evidence="2 3" key="1">
    <citation type="submission" date="2018-10" db="EMBL/GenBank/DDBJ databases">
        <title>Genomic Encyclopedia of Archaeal and Bacterial Type Strains, Phase II (KMG-II): from individual species to whole genera.</title>
        <authorList>
            <person name="Goeker M."/>
        </authorList>
    </citation>
    <scope>NUCLEOTIDE SEQUENCE [LARGE SCALE GENOMIC DNA]</scope>
    <source>
        <strain evidence="2 3">DSM 29317</strain>
    </source>
</reference>
<dbReference type="PANTHER" id="PTHR43194">
    <property type="entry name" value="HYDROLASE ALPHA/BETA FOLD FAMILY"/>
    <property type="match status" value="1"/>
</dbReference>
<dbReference type="Proteomes" id="UP000271700">
    <property type="component" value="Unassembled WGS sequence"/>
</dbReference>
<dbReference type="Pfam" id="PF12697">
    <property type="entry name" value="Abhydrolase_6"/>
    <property type="match status" value="1"/>
</dbReference>
<comment type="caution">
    <text evidence="2">The sequence shown here is derived from an EMBL/GenBank/DDBJ whole genome shotgun (WGS) entry which is preliminary data.</text>
</comment>
<dbReference type="SUPFAM" id="SSF53474">
    <property type="entry name" value="alpha/beta-Hydrolases"/>
    <property type="match status" value="1"/>
</dbReference>
<dbReference type="InterPro" id="IPR029058">
    <property type="entry name" value="AB_hydrolase_fold"/>
</dbReference>
<accession>A0A497ZNC9</accession>